<organism evidence="12 13">
    <name type="scientific">Crocosphaera watsonii WH 8501</name>
    <dbReference type="NCBI Taxonomy" id="165597"/>
    <lineage>
        <taxon>Bacteria</taxon>
        <taxon>Bacillati</taxon>
        <taxon>Cyanobacteriota</taxon>
        <taxon>Cyanophyceae</taxon>
        <taxon>Oscillatoriophycideae</taxon>
        <taxon>Chroococcales</taxon>
        <taxon>Aphanothecaceae</taxon>
        <taxon>Crocosphaera</taxon>
    </lineage>
</organism>
<feature type="active site" description="O-(5'-phospho-DNA)-tyrosine intermediate" evidence="8">
    <location>
        <position position="307"/>
    </location>
</feature>
<dbReference type="SMART" id="SM00437">
    <property type="entry name" value="TOP1Ac"/>
    <property type="match status" value="1"/>
</dbReference>
<evidence type="ECO:0000256" key="5">
    <source>
        <dbReference type="ARBA" id="ARBA00023029"/>
    </source>
</evidence>
<evidence type="ECO:0000313" key="12">
    <source>
        <dbReference type="EMBL" id="EAM48565.1"/>
    </source>
</evidence>
<dbReference type="NCBIfam" id="TIGR01051">
    <property type="entry name" value="topA_bact"/>
    <property type="match status" value="1"/>
</dbReference>
<feature type="site" description="Interaction with DNA" evidence="8">
    <location>
        <position position="156"/>
    </location>
</feature>
<keyword evidence="6 8" id="KW-0238">DNA-binding</keyword>
<comment type="catalytic activity">
    <reaction evidence="1 8">
        <text>ATP-independent breakage of single-stranded DNA, followed by passage and rejoining.</text>
        <dbReference type="EC" id="5.6.2.1"/>
    </reaction>
</comment>
<comment type="caution">
    <text evidence="12">The sequence shown here is derived from an EMBL/GenBank/DDBJ whole genome shotgun (WGS) entry which is preliminary data.</text>
</comment>
<comment type="subunit">
    <text evidence="8">Monomer.</text>
</comment>
<dbReference type="InterPro" id="IPR013825">
    <property type="entry name" value="Topo_IA_cen_sub2"/>
</dbReference>
<feature type="site" description="Interaction with DNA" evidence="8">
    <location>
        <position position="140"/>
    </location>
</feature>
<dbReference type="GO" id="GO:0006265">
    <property type="term" value="P:DNA topological change"/>
    <property type="evidence" value="ECO:0007669"/>
    <property type="project" value="UniProtKB-UniRule"/>
</dbReference>
<dbReference type="InterPro" id="IPR013824">
    <property type="entry name" value="Topo_IA_cen_sub1"/>
</dbReference>
<comment type="similarity">
    <text evidence="2 8">Belongs to the type IA topoisomerase family.</text>
</comment>
<dbReference type="InterPro" id="IPR023406">
    <property type="entry name" value="Topo_IA_AS"/>
</dbReference>
<evidence type="ECO:0000256" key="1">
    <source>
        <dbReference type="ARBA" id="ARBA00000213"/>
    </source>
</evidence>
<dbReference type="PANTHER" id="PTHR42785">
    <property type="entry name" value="DNA TOPOISOMERASE, TYPE IA, CORE"/>
    <property type="match status" value="1"/>
</dbReference>
<dbReference type="GO" id="GO:0046872">
    <property type="term" value="F:metal ion binding"/>
    <property type="evidence" value="ECO:0007669"/>
    <property type="project" value="UniProtKB-KW"/>
</dbReference>
<gene>
    <name evidence="8" type="primary">topA</name>
    <name evidence="12" type="ORF">CwatDRAFT_0765</name>
</gene>
<evidence type="ECO:0000313" key="13">
    <source>
        <dbReference type="Proteomes" id="UP000003922"/>
    </source>
</evidence>
<feature type="compositionally biased region" description="Polar residues" evidence="9">
    <location>
        <begin position="272"/>
        <end position="281"/>
    </location>
</feature>
<feature type="region of interest" description="Interaction with DNA" evidence="8">
    <location>
        <begin position="164"/>
        <end position="169"/>
    </location>
</feature>
<dbReference type="InterPro" id="IPR000380">
    <property type="entry name" value="Topo_IA"/>
</dbReference>
<dbReference type="AlphaFoldDB" id="Q4BXD3"/>
<comment type="caution">
    <text evidence="8">Lacks conserved residue(s) required for the propagation of feature annotation.</text>
</comment>
<dbReference type="PRINTS" id="PR00417">
    <property type="entry name" value="PRTPISMRASEI"/>
</dbReference>
<dbReference type="PROSITE" id="PS00396">
    <property type="entry name" value="TOPO_IA_1"/>
    <property type="match status" value="1"/>
</dbReference>
<dbReference type="InterPro" id="IPR034149">
    <property type="entry name" value="TOPRIM_TopoI"/>
</dbReference>
<dbReference type="Pfam" id="PF01751">
    <property type="entry name" value="Toprim"/>
    <property type="match status" value="1"/>
</dbReference>
<dbReference type="SUPFAM" id="SSF56712">
    <property type="entry name" value="Prokaryotic type I DNA topoisomerase"/>
    <property type="match status" value="1"/>
</dbReference>
<dbReference type="KEGG" id="cwa:CwatDRAFT_0765"/>
<dbReference type="SMART" id="SM00493">
    <property type="entry name" value="TOPRIM"/>
    <property type="match status" value="1"/>
</dbReference>
<feature type="site" description="Interaction with DNA" evidence="8">
    <location>
        <position position="309"/>
    </location>
</feature>
<dbReference type="InterPro" id="IPR003601">
    <property type="entry name" value="Topo_IA_2"/>
</dbReference>
<dbReference type="PANTHER" id="PTHR42785:SF1">
    <property type="entry name" value="DNA TOPOISOMERASE"/>
    <property type="match status" value="1"/>
</dbReference>
<sequence>MPLLIVESPNKIKKLRQILGSGWLIKASLGHVRELARDGEDNLGFSLNNDGVSCRFVPRNSKAAKIIKELKTVAKNSNAIYFASDPDREGETIAWHLAQELGVKNPQRVVYQEITEKAVKAAVKNPRPLNQPLVDAGLARACLDKLVGFRGSPLLWKQGKGGKSVGRVQSAALHILCHREREILNFNPVDYWSVWVDYKEGFRAFYLKDKTSTKATENQTDDDAGRETKTVESSRVLSEAEADRLVAIARSNPHKVLQVEGKTVNRKPPAPFTTSTLQQAAGSRLKMNPETTMKVAQHLYEQGLITYMRTDSTALSDEFCQSVRAWLQAKDPQNLPTKQVKHRKSKNAQEAHEAIRPTDITRPSAQLKQELDEQQFQLYLIIWMRSVASLCKPAQLLQTKFISQSGDVKWLAKGQVVQFKGYTKYWNNISNDTVLPTVQQGQSLTLDKAGHDKKQTQPPPRYTEPKLVQAMEKKGIGRPSTYAPTVKTLKQREYVKLSKGKLFPTPLGLEVDEFLAKMLPELLQAEFTAQMESTLDLIATGKQDWQQYLTSWNRDYFDPTLSKAWEALGGKPANTNHGKTSVKREKSDICCPQCQEPLSKIPSQSKKLAVPYFLKCETGCDLVMFFNKKLDKWVQPGESKPTAQGKLTKFSCPVCSQPLAEYAYTKDGENKVMLRCSKCKGLKDTRHKDVAFFKTKDNQWWSKKFGILK</sequence>
<evidence type="ECO:0000256" key="3">
    <source>
        <dbReference type="ARBA" id="ARBA00022723"/>
    </source>
</evidence>
<evidence type="ECO:0000256" key="7">
    <source>
        <dbReference type="ARBA" id="ARBA00023235"/>
    </source>
</evidence>
<dbReference type="InterPro" id="IPR013826">
    <property type="entry name" value="Topo_IA_cen_sub3"/>
</dbReference>
<evidence type="ECO:0000256" key="9">
    <source>
        <dbReference type="SAM" id="MobiDB-lite"/>
    </source>
</evidence>
<feature type="site" description="Interaction with DNA" evidence="8">
    <location>
        <position position="492"/>
    </location>
</feature>
<dbReference type="InterPro" id="IPR023405">
    <property type="entry name" value="Topo_IA_core_domain"/>
</dbReference>
<dbReference type="PROSITE" id="PS52039">
    <property type="entry name" value="TOPO_IA_2"/>
    <property type="match status" value="1"/>
</dbReference>
<evidence type="ECO:0000256" key="2">
    <source>
        <dbReference type="ARBA" id="ARBA00009446"/>
    </source>
</evidence>
<evidence type="ECO:0000256" key="6">
    <source>
        <dbReference type="ARBA" id="ARBA00023125"/>
    </source>
</evidence>
<keyword evidence="3" id="KW-0479">Metal-binding</keyword>
<dbReference type="InterPro" id="IPR003602">
    <property type="entry name" value="Topo_IA_DNA-bd_dom"/>
</dbReference>
<keyword evidence="5 8" id="KW-0799">Topoisomerase</keyword>
<feature type="site" description="Interaction with DNA" evidence="8">
    <location>
        <position position="144"/>
    </location>
</feature>
<dbReference type="Proteomes" id="UP000003922">
    <property type="component" value="Unassembled WGS sequence"/>
</dbReference>
<reference evidence="12" key="3">
    <citation type="submission" date="2016-12" db="EMBL/GenBank/DDBJ databases">
        <title>Annotation of the draft genome assembly of Crocosphaera watsonii WH 8501.</title>
        <authorList>
            <consortium name="US DOE Joint Genome Institute (JGI-ORNL)"/>
            <person name="Larimer F."/>
            <person name="Land M."/>
        </authorList>
    </citation>
    <scope>NUCLEOTIDE SEQUENCE</scope>
    <source>
        <strain evidence="12">WH 8501</strain>
    </source>
</reference>
<dbReference type="HAMAP" id="MF_00952">
    <property type="entry name" value="Topoisom_1_prok"/>
    <property type="match status" value="1"/>
</dbReference>
<dbReference type="Gene3D" id="1.10.460.10">
    <property type="entry name" value="Topoisomerase I, domain 2"/>
    <property type="match status" value="1"/>
</dbReference>
<evidence type="ECO:0000256" key="4">
    <source>
        <dbReference type="ARBA" id="ARBA00022842"/>
    </source>
</evidence>
<name>Q4BXD3_CROWT</name>
<feature type="domain" description="Topo IA-type catalytic" evidence="11">
    <location>
        <begin position="130"/>
        <end position="561"/>
    </location>
</feature>
<comment type="function">
    <text evidence="8">Releases the supercoiling and torsional tension of DNA, which is introduced during the DNA replication and transcription, by transiently cleaving and rejoining one strand of the DNA duplex. Introduces a single-strand break via transesterification at a target site in duplex DNA. The scissile phosphodiester is attacked by the catalytic tyrosine of the enzyme, resulting in the formation of a DNA-(5'-phosphotyrosyl)-enzyme intermediate and the expulsion of a 3'-OH DNA strand. The free DNA strand then undergoes passage around the unbroken strand, thus removing DNA supercoils. Finally, in the religation step, the DNA 3'-OH attacks the covalent intermediate to expel the active-site tyrosine and restore the DNA phosphodiester backbone.</text>
</comment>
<evidence type="ECO:0000259" key="11">
    <source>
        <dbReference type="PROSITE" id="PS52039"/>
    </source>
</evidence>
<dbReference type="InterPro" id="IPR006171">
    <property type="entry name" value="TOPRIM_dom"/>
</dbReference>
<keyword evidence="7 8" id="KW-0413">Isomerase</keyword>
<feature type="site" description="Interaction with DNA" evidence="8">
    <location>
        <position position="31"/>
    </location>
</feature>
<dbReference type="OrthoDB" id="9804262at2"/>
<dbReference type="Gene3D" id="1.10.290.10">
    <property type="entry name" value="Topoisomerase I, domain 4"/>
    <property type="match status" value="1"/>
</dbReference>
<keyword evidence="13" id="KW-1185">Reference proteome</keyword>
<protein>
    <recommendedName>
        <fullName evidence="8">DNA topoisomerase 1</fullName>
        <ecNumber evidence="8">5.6.2.1</ecNumber>
    </recommendedName>
    <alternativeName>
        <fullName evidence="8">DNA topoisomerase I</fullName>
    </alternativeName>
</protein>
<feature type="domain" description="Toprim" evidence="10">
    <location>
        <begin position="1"/>
        <end position="116"/>
    </location>
</feature>
<accession>Q4BXD3</accession>
<dbReference type="PROSITE" id="PS50880">
    <property type="entry name" value="TOPRIM"/>
    <property type="match status" value="1"/>
</dbReference>
<dbReference type="EC" id="5.6.2.1" evidence="8"/>
<dbReference type="GO" id="GO:0003677">
    <property type="term" value="F:DNA binding"/>
    <property type="evidence" value="ECO:0007669"/>
    <property type="project" value="UniProtKB-KW"/>
</dbReference>
<feature type="region of interest" description="Disordered" evidence="9">
    <location>
        <begin position="261"/>
        <end position="281"/>
    </location>
</feature>
<dbReference type="RefSeq" id="WP_007307655.1">
    <property type="nucleotide sequence ID" value="NZ_AADV02000133.1"/>
</dbReference>
<evidence type="ECO:0000256" key="8">
    <source>
        <dbReference type="HAMAP-Rule" id="MF_00952"/>
    </source>
</evidence>
<dbReference type="SMART" id="SM00436">
    <property type="entry name" value="TOP1Bc"/>
    <property type="match status" value="1"/>
</dbReference>
<feature type="region of interest" description="Disordered" evidence="9">
    <location>
        <begin position="335"/>
        <end position="363"/>
    </location>
</feature>
<evidence type="ECO:0000259" key="10">
    <source>
        <dbReference type="PROSITE" id="PS50880"/>
    </source>
</evidence>
<proteinExistence type="inferred from homology"/>
<dbReference type="Gene3D" id="3.40.50.140">
    <property type="match status" value="1"/>
</dbReference>
<reference evidence="12" key="1">
    <citation type="submission" date="2004-02" db="EMBL/GenBank/DDBJ databases">
        <authorList>
            <consortium name="DOE Joint Genome Institute"/>
        </authorList>
    </citation>
    <scope>NUCLEOTIDE SEQUENCE [LARGE SCALE GENOMIC DNA]</scope>
    <source>
        <strain evidence="12">WH 8501</strain>
    </source>
</reference>
<dbReference type="InterPro" id="IPR005733">
    <property type="entry name" value="TopoI_bac-type"/>
</dbReference>
<feature type="compositionally biased region" description="Basic and acidic residues" evidence="9">
    <location>
        <begin position="347"/>
        <end position="356"/>
    </location>
</feature>
<dbReference type="Pfam" id="PF01131">
    <property type="entry name" value="Topoisom_bac"/>
    <property type="match status" value="1"/>
</dbReference>
<dbReference type="CDD" id="cd00186">
    <property type="entry name" value="TOP1Ac"/>
    <property type="match status" value="1"/>
</dbReference>
<dbReference type="InterPro" id="IPR028612">
    <property type="entry name" value="Topoisom_1_IA"/>
</dbReference>
<dbReference type="InterPro" id="IPR013497">
    <property type="entry name" value="Topo_IA_cen"/>
</dbReference>
<keyword evidence="4" id="KW-0460">Magnesium</keyword>
<reference evidence="12" key="2">
    <citation type="submission" date="2005-06" db="EMBL/GenBank/DDBJ databases">
        <title>Sequencing of the draft genome and assembly of Crocosphaera watsonii WH 8501.</title>
        <authorList>
            <consortium name="US DOE Joint Genome Institute (JGI-PGF)"/>
            <person name="Copeland A."/>
            <person name="Lucas S."/>
            <person name="Lapidus A."/>
            <person name="Barry K."/>
            <person name="Detter C."/>
            <person name="Glavina T."/>
            <person name="Hammon N."/>
            <person name="Israni S."/>
            <person name="Pitluck S."/>
            <person name="Richardson P."/>
        </authorList>
    </citation>
    <scope>NUCLEOTIDE SEQUENCE [LARGE SCALE GENOMIC DNA]</scope>
    <source>
        <strain evidence="12">WH 8501</strain>
    </source>
</reference>
<dbReference type="GO" id="GO:0003917">
    <property type="term" value="F:DNA topoisomerase type I (single strand cut, ATP-independent) activity"/>
    <property type="evidence" value="ECO:0007669"/>
    <property type="project" value="UniProtKB-UniRule"/>
</dbReference>
<dbReference type="Gene3D" id="2.70.20.10">
    <property type="entry name" value="Topoisomerase I, domain 3"/>
    <property type="match status" value="1"/>
</dbReference>
<dbReference type="EMBL" id="AADV02000133">
    <property type="protein sequence ID" value="EAM48565.1"/>
    <property type="molecule type" value="Genomic_DNA"/>
</dbReference>
<dbReference type="CDD" id="cd03363">
    <property type="entry name" value="TOPRIM_TopoIA_TopoI"/>
    <property type="match status" value="1"/>
</dbReference>